<organism evidence="6 7">
    <name type="scientific">Profundicola chukchiensis</name>
    <dbReference type="NCBI Taxonomy" id="2961959"/>
    <lineage>
        <taxon>Bacteria</taxon>
        <taxon>Pseudomonadati</taxon>
        <taxon>Bacteroidota</taxon>
        <taxon>Flavobacteriia</taxon>
        <taxon>Flavobacteriales</taxon>
        <taxon>Weeksellaceae</taxon>
        <taxon>Profundicola</taxon>
    </lineage>
</organism>
<dbReference type="SUPFAM" id="SSF52151">
    <property type="entry name" value="FabD/lysophospholipase-like"/>
    <property type="match status" value="1"/>
</dbReference>
<dbReference type="PANTHER" id="PTHR14226">
    <property type="entry name" value="NEUROPATHY TARGET ESTERASE/SWISS CHEESE D.MELANOGASTER"/>
    <property type="match status" value="1"/>
</dbReference>
<name>A0A9X4RW10_9FLAO</name>
<dbReference type="GO" id="GO:0016787">
    <property type="term" value="F:hydrolase activity"/>
    <property type="evidence" value="ECO:0007669"/>
    <property type="project" value="UniProtKB-UniRule"/>
</dbReference>
<evidence type="ECO:0000256" key="3">
    <source>
        <dbReference type="ARBA" id="ARBA00023098"/>
    </source>
</evidence>
<feature type="short sequence motif" description="GXSXG" evidence="4">
    <location>
        <begin position="49"/>
        <end position="53"/>
    </location>
</feature>
<keyword evidence="1 4" id="KW-0378">Hydrolase</keyword>
<dbReference type="InterPro" id="IPR002641">
    <property type="entry name" value="PNPLA_dom"/>
</dbReference>
<dbReference type="Gene3D" id="2.40.160.50">
    <property type="entry name" value="membrane protein fhac: a member of the omp85/tpsb transporter family"/>
    <property type="match status" value="1"/>
</dbReference>
<dbReference type="AlphaFoldDB" id="A0A9X4RW10"/>
<keyword evidence="7" id="KW-1185">Reference proteome</keyword>
<evidence type="ECO:0000256" key="4">
    <source>
        <dbReference type="PROSITE-ProRule" id="PRU01161"/>
    </source>
</evidence>
<dbReference type="Pfam" id="PF01734">
    <property type="entry name" value="Patatin"/>
    <property type="match status" value="1"/>
</dbReference>
<dbReference type="InterPro" id="IPR016035">
    <property type="entry name" value="Acyl_Trfase/lysoPLipase"/>
</dbReference>
<protein>
    <submittedName>
        <fullName evidence="6">Patatin-like phospholipase family protein</fullName>
    </submittedName>
</protein>
<evidence type="ECO:0000256" key="2">
    <source>
        <dbReference type="ARBA" id="ARBA00022963"/>
    </source>
</evidence>
<dbReference type="EMBL" id="JANCMU010000004">
    <property type="protein sequence ID" value="MDG4946425.1"/>
    <property type="molecule type" value="Genomic_DNA"/>
</dbReference>
<comment type="caution">
    <text evidence="6">The sequence shown here is derived from an EMBL/GenBank/DDBJ whole genome shotgun (WGS) entry which is preliminary data.</text>
</comment>
<evidence type="ECO:0000259" key="5">
    <source>
        <dbReference type="PROSITE" id="PS51635"/>
    </source>
</evidence>
<keyword evidence="3 4" id="KW-0443">Lipid metabolism</keyword>
<evidence type="ECO:0000256" key="1">
    <source>
        <dbReference type="ARBA" id="ARBA00022801"/>
    </source>
</evidence>
<dbReference type="RefSeq" id="WP_304420825.1">
    <property type="nucleotide sequence ID" value="NZ_JANCMU010000004.1"/>
</dbReference>
<evidence type="ECO:0000313" key="7">
    <source>
        <dbReference type="Proteomes" id="UP001152599"/>
    </source>
</evidence>
<feature type="short sequence motif" description="GXGXXG" evidence="4">
    <location>
        <begin position="22"/>
        <end position="27"/>
    </location>
</feature>
<feature type="short sequence motif" description="DGA/G" evidence="4">
    <location>
        <begin position="195"/>
        <end position="197"/>
    </location>
</feature>
<feature type="active site" description="Proton acceptor" evidence="4">
    <location>
        <position position="195"/>
    </location>
</feature>
<accession>A0A9X4RW10</accession>
<dbReference type="InterPro" id="IPR050301">
    <property type="entry name" value="NTE"/>
</dbReference>
<proteinExistence type="predicted"/>
<gene>
    <name evidence="6" type="ORF">NMK71_08365</name>
</gene>
<reference evidence="6" key="1">
    <citation type="submission" date="2022-07" db="EMBL/GenBank/DDBJ databases">
        <title>Description and genome-wide analysis of Profundicola chukchiensis gen. nov., sp. nov., marine bacteria isolated from bottom sediments of the Chukchi Sea.</title>
        <authorList>
            <person name="Romanenko L."/>
            <person name="Otstavnykh N."/>
            <person name="Kurilenko V."/>
            <person name="Eremeev V."/>
            <person name="Velansky P."/>
            <person name="Mikhailov V."/>
            <person name="Isaeva M."/>
        </authorList>
    </citation>
    <scope>NUCLEOTIDE SEQUENCE</scope>
    <source>
        <strain evidence="6">KMM 9713</strain>
    </source>
</reference>
<dbReference type="Gene3D" id="3.40.1090.10">
    <property type="entry name" value="Cytosolic phospholipase A2 catalytic domain"/>
    <property type="match status" value="1"/>
</dbReference>
<dbReference type="Pfam" id="PF19143">
    <property type="entry name" value="Omp85_2"/>
    <property type="match status" value="1"/>
</dbReference>
<dbReference type="Proteomes" id="UP001152599">
    <property type="component" value="Unassembled WGS sequence"/>
</dbReference>
<feature type="domain" description="PNPLA" evidence="5">
    <location>
        <begin position="18"/>
        <end position="208"/>
    </location>
</feature>
<dbReference type="InterPro" id="IPR043864">
    <property type="entry name" value="Omp85-like_dom"/>
</dbReference>
<dbReference type="CDD" id="cd07205">
    <property type="entry name" value="Pat_PNPLA6_PNPLA7_NTE1_like"/>
    <property type="match status" value="1"/>
</dbReference>
<dbReference type="GO" id="GO:0016042">
    <property type="term" value="P:lipid catabolic process"/>
    <property type="evidence" value="ECO:0007669"/>
    <property type="project" value="UniProtKB-UniRule"/>
</dbReference>
<keyword evidence="2 4" id="KW-0442">Lipid degradation</keyword>
<evidence type="ECO:0000313" key="6">
    <source>
        <dbReference type="EMBL" id="MDG4946425.1"/>
    </source>
</evidence>
<sequence length="758" mass="84820">MGFSIHGLAQEKKPKVALVLSGGGAKGLAHIPLLQTLDSLGIVPDLVVGNSMGSIVGGLYSMGYSGDSIAAISKTIKWDQLIGGKVSLRNVSVEEKSEFNQYLVELSWKQGNIKIGQSLLNDQNLRQFISDVAFPSYQINDFDKLQIPYRAIATDIVNGRELILKDGDLSFAMRASMSIPGAFSPVPYKETLLVDGGLLNNFPVDVAKDMGADIIIGSDVGDGMQGKDELENISTLLFQAAMLSSNLKNPKNRELCDILLDHTPHLSGSTADFQKSKQIYIDGKVAVSENIDALVELAERLKNFEQRKIKLPDVRETFVLDTIIYKNISSTNRALVEARTNIRTHEEYSRQEIIDGINRAMGTTIFDQIVFGPTFENGKLGIELTGYERSKHQIKGALHYDDFHGVGILANYTGRNILGAASRSMITLDIAEQPRMKIQHQKNFGGDRNWWWQSQFMGQRLNQKIFISGEEVDDVRYRYFDIDNQVNRNLNSMKNYVGFGVKYQNSKLKPRVDPDFNDNVYGLRKYRYESVQLSAHYYYNTLDEAQYATQGAFFTANASRSFYNKIFVQYTSPENPTQDGSTSQFFKLGANYEKRVRLSSATTGIFGISGNYTFMDDNKPNHISFSDYAIGAKYLLGGNQINPISDSFIFPGLNESELMVTQFSKINVGLQYNISPKIYIIPHADFATVGFKDFSNYLSNILNTKGRWADADTPSFIFSSGLNVGYNSILGPVNFDLSWVNGVEKTRVYFGVGFHFHR</sequence>
<feature type="active site" description="Nucleophile" evidence="4">
    <location>
        <position position="51"/>
    </location>
</feature>
<dbReference type="PANTHER" id="PTHR14226:SF29">
    <property type="entry name" value="NEUROPATHY TARGET ESTERASE SWS"/>
    <property type="match status" value="1"/>
</dbReference>
<dbReference type="PROSITE" id="PS51635">
    <property type="entry name" value="PNPLA"/>
    <property type="match status" value="1"/>
</dbReference>